<dbReference type="AlphaFoldDB" id="A0A1I7SQ12"/>
<comment type="pathway">
    <text evidence="3">Protein modification; protein glycosylation.</text>
</comment>
<dbReference type="Proteomes" id="UP000659654">
    <property type="component" value="Unassembled WGS sequence"/>
</dbReference>
<keyword evidence="17 24" id="KW-0464">Manganese</keyword>
<evidence type="ECO:0000256" key="8">
    <source>
        <dbReference type="ARBA" id="ARBA00022679"/>
    </source>
</evidence>
<feature type="binding site" evidence="24">
    <location>
        <position position="362"/>
    </location>
    <ligand>
        <name>Mn(2+)</name>
        <dbReference type="ChEBI" id="CHEBI:29035"/>
    </ligand>
</feature>
<evidence type="ECO:0000256" key="4">
    <source>
        <dbReference type="ARBA" id="ARBA00011011"/>
    </source>
</evidence>
<keyword evidence="7" id="KW-0328">Glycosyltransferase</keyword>
<evidence type="ECO:0000256" key="20">
    <source>
        <dbReference type="ARBA" id="ARBA00032552"/>
    </source>
</evidence>
<keyword evidence="13" id="KW-0333">Golgi apparatus</keyword>
<reference evidence="30" key="1">
    <citation type="submission" date="2016-11" db="UniProtKB">
        <authorList>
            <consortium name="WormBaseParasite"/>
        </authorList>
    </citation>
    <scope>IDENTIFICATION</scope>
</reference>
<reference evidence="27" key="2">
    <citation type="submission" date="2020-08" db="EMBL/GenBank/DDBJ databases">
        <authorList>
            <person name="Kikuchi T."/>
        </authorList>
    </citation>
    <scope>NUCLEOTIDE SEQUENCE</scope>
    <source>
        <strain evidence="26">Ka4C1</strain>
    </source>
</reference>
<evidence type="ECO:0000256" key="3">
    <source>
        <dbReference type="ARBA" id="ARBA00004922"/>
    </source>
</evidence>
<dbReference type="SMR" id="A0A1I7SQ12"/>
<evidence type="ECO:0000256" key="19">
    <source>
        <dbReference type="ARBA" id="ARBA00031203"/>
    </source>
</evidence>
<evidence type="ECO:0000256" key="18">
    <source>
        <dbReference type="ARBA" id="ARBA00029663"/>
    </source>
</evidence>
<evidence type="ECO:0000256" key="5">
    <source>
        <dbReference type="ARBA" id="ARBA00012613"/>
    </source>
</evidence>
<dbReference type="EC" id="2.4.1.143" evidence="5"/>
<evidence type="ECO:0000256" key="6">
    <source>
        <dbReference type="ARBA" id="ARBA00014817"/>
    </source>
</evidence>
<evidence type="ECO:0000313" key="27">
    <source>
        <dbReference type="EMBL" id="CAG9109471.1"/>
    </source>
</evidence>
<dbReference type="SUPFAM" id="SSF53448">
    <property type="entry name" value="Nucleotide-diphospho-sugar transferases"/>
    <property type="match status" value="1"/>
</dbReference>
<keyword evidence="14" id="KW-0472">Membrane</keyword>
<evidence type="ECO:0000256" key="25">
    <source>
        <dbReference type="PIRSR" id="PIRSR607754-3"/>
    </source>
</evidence>
<dbReference type="OrthoDB" id="6019616at2759"/>
<dbReference type="Pfam" id="PF05060">
    <property type="entry name" value="MGAT2"/>
    <property type="match status" value="1"/>
</dbReference>
<keyword evidence="16" id="KW-0325">Glycoprotein</keyword>
<evidence type="ECO:0000256" key="23">
    <source>
        <dbReference type="PIRSR" id="PIRSR607754-1"/>
    </source>
</evidence>
<evidence type="ECO:0000256" key="14">
    <source>
        <dbReference type="ARBA" id="ARBA00023136"/>
    </source>
</evidence>
<evidence type="ECO:0000313" key="28">
    <source>
        <dbReference type="Proteomes" id="UP000095284"/>
    </source>
</evidence>
<keyword evidence="9" id="KW-0812">Transmembrane</keyword>
<dbReference type="PANTHER" id="PTHR12871:SF0">
    <property type="entry name" value="ALPHA-1,6-MANNOSYL-GLYCOPROTEIN 2-BETA-N-ACETYLGLUCOSAMINYLTRANSFERASE"/>
    <property type="match status" value="1"/>
</dbReference>
<evidence type="ECO:0000256" key="16">
    <source>
        <dbReference type="ARBA" id="ARBA00023180"/>
    </source>
</evidence>
<comment type="similarity">
    <text evidence="4">Belongs to the glycosyltransferase 16 (GT16) protein family.</text>
</comment>
<feature type="binding site" evidence="23">
    <location>
        <begin position="215"/>
        <end position="219"/>
    </location>
    <ligand>
        <name>substrate</name>
    </ligand>
</feature>
<keyword evidence="10 24" id="KW-0479">Metal-binding</keyword>
<evidence type="ECO:0000256" key="13">
    <source>
        <dbReference type="ARBA" id="ARBA00023034"/>
    </source>
</evidence>
<comment type="cofactor">
    <cofactor evidence="1 24">
        <name>Mn(2+)</name>
        <dbReference type="ChEBI" id="CHEBI:29035"/>
    </cofactor>
</comment>
<comment type="subcellular location">
    <subcellularLocation>
        <location evidence="2">Golgi apparatus membrane</location>
        <topology evidence="2">Single-pass type II membrane protein</topology>
    </subcellularLocation>
</comment>
<keyword evidence="8" id="KW-0808">Transferase</keyword>
<feature type="disulfide bond" evidence="25">
    <location>
        <begin position="182"/>
        <end position="196"/>
    </location>
</feature>
<dbReference type="InterPro" id="IPR029044">
    <property type="entry name" value="Nucleotide-diphossugar_trans"/>
</dbReference>
<feature type="disulfide bond" evidence="25">
    <location>
        <begin position="322"/>
        <end position="345"/>
    </location>
</feature>
<evidence type="ECO:0000256" key="21">
    <source>
        <dbReference type="ARBA" id="ARBA00032915"/>
    </source>
</evidence>
<dbReference type="InterPro" id="IPR007754">
    <property type="entry name" value="GlcNAc_II"/>
</dbReference>
<proteinExistence type="inferred from homology"/>
<comment type="catalytic activity">
    <reaction evidence="22">
        <text>an N(4)-{beta-D-GlcNAc-(1-&gt;2)-alpha-D-Man-(1-&gt;3)-[alpha-D-Man-(1-&gt;6)]-beta-D-Man-(1-&gt;4)-beta-D-GlcNAc-(1-&gt;4)-beta-D-GlcNAc}-L-asparaginyl-[protein] + UDP-N-acetyl-alpha-D-glucosamine = N(4)-{beta-D-GlcNAc-(1-&gt;2)-alpha-D-Man-(1-&gt;3)-[beta-D-GlcNAc-(1-&gt;2)-alpha-D-Man-(1-&gt;6)]-beta-D-Man-(1-&gt;4)-beta-D-GlcNAc-(1-&gt;4)-beta-D-GlcNAc}-L-asparaginyl-[protein] + UDP + H(+)</text>
        <dbReference type="Rhea" id="RHEA:12941"/>
        <dbReference type="Rhea" id="RHEA-COMP:13526"/>
        <dbReference type="Rhea" id="RHEA-COMP:14369"/>
        <dbReference type="ChEBI" id="CHEBI:15378"/>
        <dbReference type="ChEBI" id="CHEBI:57705"/>
        <dbReference type="ChEBI" id="CHEBI:58223"/>
        <dbReference type="ChEBI" id="CHEBI:60615"/>
        <dbReference type="ChEBI" id="CHEBI:60651"/>
        <dbReference type="EC" id="2.4.1.143"/>
    </reaction>
</comment>
<dbReference type="eggNOG" id="KOG2791">
    <property type="taxonomic scope" value="Eukaryota"/>
</dbReference>
<dbReference type="Proteomes" id="UP000582659">
    <property type="component" value="Unassembled WGS sequence"/>
</dbReference>
<dbReference type="WBParaSite" id="BXY_1515700.1">
    <property type="protein sequence ID" value="BXY_1515700.1"/>
    <property type="gene ID" value="BXY_1515700"/>
</dbReference>
<feature type="binding site" evidence="23">
    <location>
        <begin position="109"/>
        <end position="113"/>
    </location>
    <ligand>
        <name>substrate</name>
    </ligand>
</feature>
<evidence type="ECO:0000256" key="10">
    <source>
        <dbReference type="ARBA" id="ARBA00022723"/>
    </source>
</evidence>
<evidence type="ECO:0000256" key="2">
    <source>
        <dbReference type="ARBA" id="ARBA00004323"/>
    </source>
</evidence>
<dbReference type="GO" id="GO:0008455">
    <property type="term" value="F:alpha-1,6-mannosylglycoprotein 2-beta-N-acetylglucosaminyltransferase activity"/>
    <property type="evidence" value="ECO:0007669"/>
    <property type="project" value="UniProtKB-EC"/>
</dbReference>
<evidence type="ECO:0000313" key="30">
    <source>
        <dbReference type="WBParaSite" id="BXY_1515700.1"/>
    </source>
</evidence>
<dbReference type="Proteomes" id="UP000095284">
    <property type="component" value="Unplaced"/>
</dbReference>
<evidence type="ECO:0000256" key="7">
    <source>
        <dbReference type="ARBA" id="ARBA00022676"/>
    </source>
</evidence>
<dbReference type="EMBL" id="CAJFDI010000003">
    <property type="protein sequence ID" value="CAD5222220.1"/>
    <property type="molecule type" value="Genomic_DNA"/>
</dbReference>
<feature type="binding site" evidence="23">
    <location>
        <position position="140"/>
    </location>
    <ligand>
        <name>substrate</name>
    </ligand>
</feature>
<evidence type="ECO:0000256" key="22">
    <source>
        <dbReference type="ARBA" id="ARBA00093257"/>
    </source>
</evidence>
<organism evidence="28 30">
    <name type="scientific">Bursaphelenchus xylophilus</name>
    <name type="common">Pinewood nematode worm</name>
    <name type="synonym">Aphelenchoides xylophilus</name>
    <dbReference type="NCBI Taxonomy" id="6326"/>
    <lineage>
        <taxon>Eukaryota</taxon>
        <taxon>Metazoa</taxon>
        <taxon>Ecdysozoa</taxon>
        <taxon>Nematoda</taxon>
        <taxon>Chromadorea</taxon>
        <taxon>Rhabditida</taxon>
        <taxon>Tylenchina</taxon>
        <taxon>Tylenchomorpha</taxon>
        <taxon>Aphelenchoidea</taxon>
        <taxon>Aphelenchoididae</taxon>
        <taxon>Bursaphelenchus</taxon>
    </lineage>
</organism>
<evidence type="ECO:0000256" key="11">
    <source>
        <dbReference type="ARBA" id="ARBA00022968"/>
    </source>
</evidence>
<dbReference type="GO" id="GO:0000139">
    <property type="term" value="C:Golgi membrane"/>
    <property type="evidence" value="ECO:0007669"/>
    <property type="project" value="UniProtKB-SubCell"/>
</dbReference>
<evidence type="ECO:0000256" key="9">
    <source>
        <dbReference type="ARBA" id="ARBA00022692"/>
    </source>
</evidence>
<evidence type="ECO:0000313" key="26">
    <source>
        <dbReference type="EMBL" id="CAD5222220.1"/>
    </source>
</evidence>
<keyword evidence="11" id="KW-0735">Signal-anchor</keyword>
<evidence type="ECO:0000313" key="29">
    <source>
        <dbReference type="Proteomes" id="UP000659654"/>
    </source>
</evidence>
<feature type="disulfide bond" evidence="25">
    <location>
        <begin position="270"/>
        <end position="273"/>
    </location>
</feature>
<evidence type="ECO:0000256" key="12">
    <source>
        <dbReference type="ARBA" id="ARBA00022989"/>
    </source>
</evidence>
<dbReference type="GO" id="GO:0005795">
    <property type="term" value="C:Golgi stack"/>
    <property type="evidence" value="ECO:0007669"/>
    <property type="project" value="InterPro"/>
</dbReference>
<dbReference type="PANTHER" id="PTHR12871">
    <property type="entry name" value="BETA-1,2-N-ACETYLGLUCOSAMINYLTRANSFERASE II"/>
    <property type="match status" value="1"/>
</dbReference>
<evidence type="ECO:0000256" key="1">
    <source>
        <dbReference type="ARBA" id="ARBA00001936"/>
    </source>
</evidence>
<dbReference type="UniPathway" id="UPA00378"/>
<name>A0A1I7SQ12_BURXY</name>
<feature type="disulfide bond" evidence="25">
    <location>
        <begin position="327"/>
        <end position="424"/>
    </location>
</feature>
<keyword evidence="15 25" id="KW-1015">Disulfide bond</keyword>
<evidence type="ECO:0000256" key="24">
    <source>
        <dbReference type="PIRSR" id="PIRSR607754-2"/>
    </source>
</evidence>
<dbReference type="Gene3D" id="3.90.550.10">
    <property type="entry name" value="Spore Coat Polysaccharide Biosynthesis Protein SpsA, Chain A"/>
    <property type="match status" value="1"/>
</dbReference>
<sequence length="436" mass="50819">MPPSSRVIRGLKAAAVIFATFTIIKIFNVSDETAPQLDLLENDGDEVYRSLNFSLHEHGFAHVDALNSPVGQNTIVSSMEYLNYKHKVLNEDAFGKITAQNVEWVIVVQVHNRVEYLKYLIESLQKATGIERALLVFSHDINNNEINQLIQSINFTRAIQIFYPNNIQLFPNHFPGQDPNDCPDRISKADAEKLKCNNWQWPDKYGHYRMAKLSQIKHHWWWKMNYVFDGIVNRYGLNEKYVMLLEEDHYVSPDALYVLSKMIEHRNQDCDKCEVLCLGFYLKKYNSYESDINKLSVQKWFSSKHNMGMAINYNTWKKVRECSQFFCTYDDYNWDWSMLQVSLKCLKDPFYVVVAKAPRVIHVGDCGVHTHKCNIRSSLDLALNLFKKDIFFPETLVKSEVLKRTLKPSKPNGGWGDKRDHELCQNNTYPFTEISS</sequence>
<dbReference type="GO" id="GO:0009312">
    <property type="term" value="P:oligosaccharide biosynthetic process"/>
    <property type="evidence" value="ECO:0007669"/>
    <property type="project" value="InterPro"/>
</dbReference>
<keyword evidence="29" id="KW-1185">Reference proteome</keyword>
<feature type="binding site" evidence="24">
    <location>
        <position position="248"/>
    </location>
    <ligand>
        <name>Mn(2+)</name>
        <dbReference type="ChEBI" id="CHEBI:29035"/>
    </ligand>
</feature>
<evidence type="ECO:0000256" key="15">
    <source>
        <dbReference type="ARBA" id="ARBA00023157"/>
    </source>
</evidence>
<protein>
    <recommendedName>
        <fullName evidence="6">Alpha-1,6-mannosyl-glycoprotein 2-beta-N-acetylglucosaminyltransferase</fullName>
        <ecNumber evidence="5">2.4.1.143</ecNumber>
    </recommendedName>
    <alternativeName>
        <fullName evidence="21">Beta-1,2-N-acetylglucosaminyltransferase II</fullName>
    </alternativeName>
    <alternativeName>
        <fullName evidence="20">GlcNAc-T II</fullName>
    </alternativeName>
    <alternativeName>
        <fullName evidence="19">Mannoside acetylglucosaminyltransferase 2</fullName>
    </alternativeName>
    <alternativeName>
        <fullName evidence="18">N-glycosyl-oligosaccharide-glycoprotein N-acetylglucosaminyltransferase II</fullName>
    </alternativeName>
</protein>
<accession>A0A1I7SQ12</accession>
<gene>
    <name evidence="26" type="ORF">BXYJ_LOCUS7188</name>
</gene>
<evidence type="ECO:0000256" key="17">
    <source>
        <dbReference type="ARBA" id="ARBA00023211"/>
    </source>
</evidence>
<dbReference type="GO" id="GO:0006487">
    <property type="term" value="P:protein N-linked glycosylation"/>
    <property type="evidence" value="ECO:0007669"/>
    <property type="project" value="TreeGrafter"/>
</dbReference>
<keyword evidence="12" id="KW-1133">Transmembrane helix</keyword>
<dbReference type="EMBL" id="CAJFCV020000003">
    <property type="protein sequence ID" value="CAG9109471.1"/>
    <property type="molecule type" value="Genomic_DNA"/>
</dbReference>
<dbReference type="GO" id="GO:0046872">
    <property type="term" value="F:metal ion binding"/>
    <property type="evidence" value="ECO:0007669"/>
    <property type="project" value="UniProtKB-KW"/>
</dbReference>